<reference evidence="1 2" key="1">
    <citation type="journal article" date="2013" name="Genome Announc.">
        <title>Draft Genome Sequence of Aeromonas molluscorum Strain 848TT, Isolated from Bivalve Molluscs.</title>
        <authorList>
            <person name="Spataro N."/>
            <person name="Farfan M."/>
            <person name="Albarral V."/>
            <person name="Sanglas A."/>
            <person name="Loren J.G."/>
            <person name="Fuste M.C."/>
            <person name="Bosch E."/>
        </authorList>
    </citation>
    <scope>NUCLEOTIDE SEQUENCE [LARGE SCALE GENOMIC DNA]</scope>
    <source>
        <strain evidence="1 2">848</strain>
    </source>
</reference>
<comment type="caution">
    <text evidence="1">The sequence shown here is derived from an EMBL/GenBank/DDBJ whole genome shotgun (WGS) entry which is preliminary data.</text>
</comment>
<evidence type="ECO:0000313" key="2">
    <source>
        <dbReference type="Proteomes" id="UP000013526"/>
    </source>
</evidence>
<dbReference type="Proteomes" id="UP000013526">
    <property type="component" value="Unassembled WGS sequence"/>
</dbReference>
<proteinExistence type="predicted"/>
<gene>
    <name evidence="1" type="primary">rho</name>
    <name evidence="1" type="ORF">G113_07777</name>
</gene>
<evidence type="ECO:0000313" key="1">
    <source>
        <dbReference type="EMBL" id="EOD55678.1"/>
    </source>
</evidence>
<dbReference type="AlphaFoldDB" id="R1F7B0"/>
<organism evidence="1 2">
    <name type="scientific">Aeromonas molluscorum 848</name>
    <dbReference type="NCBI Taxonomy" id="1268236"/>
    <lineage>
        <taxon>Bacteria</taxon>
        <taxon>Pseudomonadati</taxon>
        <taxon>Pseudomonadota</taxon>
        <taxon>Gammaproteobacteria</taxon>
        <taxon>Aeromonadales</taxon>
        <taxon>Aeromonadaceae</taxon>
        <taxon>Aeromonas</taxon>
    </lineage>
</organism>
<dbReference type="EMBL" id="AQGQ01000035">
    <property type="protein sequence ID" value="EOD55678.1"/>
    <property type="molecule type" value="Genomic_DNA"/>
</dbReference>
<protein>
    <submittedName>
        <fullName evidence="1">Transcription termination factor Rho</fullName>
    </submittedName>
</protein>
<sequence length="32" mass="3778">MGEIDSIEFLIDKLAATKTNDEFFDSMRRQQK</sequence>
<name>R1F7B0_9GAMM</name>
<keyword evidence="2" id="KW-1185">Reference proteome</keyword>
<accession>R1F7B0</accession>